<dbReference type="Gene3D" id="3.30.428.10">
    <property type="entry name" value="HIT-like"/>
    <property type="match status" value="1"/>
</dbReference>
<dbReference type="OrthoDB" id="9799145at2"/>
<evidence type="ECO:0000259" key="2">
    <source>
        <dbReference type="PROSITE" id="PS51084"/>
    </source>
</evidence>
<dbReference type="Pfam" id="PF01230">
    <property type="entry name" value="HIT"/>
    <property type="match status" value="1"/>
</dbReference>
<proteinExistence type="predicted"/>
<dbReference type="SUPFAM" id="SSF54197">
    <property type="entry name" value="HIT-like"/>
    <property type="match status" value="1"/>
</dbReference>
<dbReference type="GO" id="GO:0003824">
    <property type="term" value="F:catalytic activity"/>
    <property type="evidence" value="ECO:0007669"/>
    <property type="project" value="InterPro"/>
</dbReference>
<keyword evidence="4" id="KW-1185">Reference proteome</keyword>
<comment type="caution">
    <text evidence="1">Lacks conserved residue(s) required for the propagation of feature annotation.</text>
</comment>
<dbReference type="RefSeq" id="WP_149352524.1">
    <property type="nucleotide sequence ID" value="NZ_VTRV01000050.1"/>
</dbReference>
<dbReference type="InterPro" id="IPR026026">
    <property type="entry name" value="HIT_Hint"/>
</dbReference>
<name>A0A5D8Z674_9GAMM</name>
<dbReference type="AlphaFoldDB" id="A0A5D8Z674"/>
<accession>A0A5D8Z674</accession>
<evidence type="ECO:0000313" key="4">
    <source>
        <dbReference type="Proteomes" id="UP000323164"/>
    </source>
</evidence>
<dbReference type="InterPro" id="IPR036265">
    <property type="entry name" value="HIT-like_sf"/>
</dbReference>
<sequence>MSRWALDSRLDADTHLVGALSLCDVRLMDDNRFPWLILVPRIVGATEWIDLDRQTQHRLADEITLASQALRTLCSPSKLNVATLGNIVAQLHVHVIARFHEDAAWPRPVWGVGSALPYPADESSTLLARLRAALAL</sequence>
<feature type="domain" description="HIT" evidence="2">
    <location>
        <begin position="36"/>
        <end position="105"/>
    </location>
</feature>
<dbReference type="EMBL" id="VTRV01000050">
    <property type="protein sequence ID" value="TZF90160.1"/>
    <property type="molecule type" value="Genomic_DNA"/>
</dbReference>
<reference evidence="3 4" key="1">
    <citation type="submission" date="2019-08" db="EMBL/GenBank/DDBJ databases">
        <title>Draft genome sequence of Lysobacter sp. UKS-15.</title>
        <authorList>
            <person name="Im W.-T."/>
        </authorList>
    </citation>
    <scope>NUCLEOTIDE SEQUENCE [LARGE SCALE GENOMIC DNA]</scope>
    <source>
        <strain evidence="3 4">UKS-15</strain>
    </source>
</reference>
<dbReference type="PROSITE" id="PS51084">
    <property type="entry name" value="HIT_2"/>
    <property type="match status" value="1"/>
</dbReference>
<dbReference type="Proteomes" id="UP000323164">
    <property type="component" value="Unassembled WGS sequence"/>
</dbReference>
<comment type="caution">
    <text evidence="3">The sequence shown here is derived from an EMBL/GenBank/DDBJ whole genome shotgun (WGS) entry which is preliminary data.</text>
</comment>
<evidence type="ECO:0000256" key="1">
    <source>
        <dbReference type="PROSITE-ProRule" id="PRU00464"/>
    </source>
</evidence>
<organism evidence="3 4">
    <name type="scientific">Cognatilysobacter lacus</name>
    <dbReference type="NCBI Taxonomy" id="1643323"/>
    <lineage>
        <taxon>Bacteria</taxon>
        <taxon>Pseudomonadati</taxon>
        <taxon>Pseudomonadota</taxon>
        <taxon>Gammaproteobacteria</taxon>
        <taxon>Lysobacterales</taxon>
        <taxon>Lysobacteraceae</taxon>
        <taxon>Cognatilysobacter</taxon>
    </lineage>
</organism>
<evidence type="ECO:0000313" key="3">
    <source>
        <dbReference type="EMBL" id="TZF90160.1"/>
    </source>
</evidence>
<protein>
    <submittedName>
        <fullName evidence="3">HIT domain-containing protein</fullName>
    </submittedName>
</protein>
<dbReference type="InterPro" id="IPR011146">
    <property type="entry name" value="HIT-like"/>
</dbReference>
<dbReference type="PIRSF" id="PIRSF000714">
    <property type="entry name" value="HIT"/>
    <property type="match status" value="1"/>
</dbReference>
<gene>
    <name evidence="3" type="ORF">FW784_06385</name>
</gene>